<dbReference type="EMBL" id="LUGH01001173">
    <property type="protein sequence ID" value="OBZ81509.1"/>
    <property type="molecule type" value="Genomic_DNA"/>
</dbReference>
<dbReference type="SUPFAM" id="SSF57756">
    <property type="entry name" value="Retrovirus zinc finger-like domains"/>
    <property type="match status" value="1"/>
</dbReference>
<dbReference type="InterPro" id="IPR001878">
    <property type="entry name" value="Znf_CCHC"/>
</dbReference>
<sequence>MPTWCRYCHQTNHTKFECDKAKARIICYSCNQLGHRSFECPRKNVATQNKKRKMPKRSSPALAPSKEAMRSAYAETSTPTPPPESHSPSHQTTTPTLAGDFMSEDDENDKDYDPMSESDDDSELSHSDIDTDEVNTVSHEEKDPLLSEASKDIDQVLASALKAKKTYIQQIQQLKSRPAGVVLSTTESETLDQLTKELDVVGRSIENITNQEHHGAFPQ</sequence>
<gene>
    <name evidence="5" type="ORF">A0J61_10442</name>
</gene>
<feature type="region of interest" description="Disordered" evidence="3">
    <location>
        <begin position="44"/>
        <end position="147"/>
    </location>
</feature>
<evidence type="ECO:0000313" key="5">
    <source>
        <dbReference type="EMBL" id="OBZ81509.1"/>
    </source>
</evidence>
<evidence type="ECO:0000256" key="3">
    <source>
        <dbReference type="SAM" id="MobiDB-lite"/>
    </source>
</evidence>
<dbReference type="InterPro" id="IPR036875">
    <property type="entry name" value="Znf_CCHC_sf"/>
</dbReference>
<evidence type="ECO:0000256" key="1">
    <source>
        <dbReference type="PROSITE-ProRule" id="PRU00047"/>
    </source>
</evidence>
<feature type="compositionally biased region" description="Low complexity" evidence="3">
    <location>
        <begin position="86"/>
        <end position="96"/>
    </location>
</feature>
<accession>A0A1C7MYN1</accession>
<name>A0A1C7MYN1_9FUNG</name>
<dbReference type="InParanoid" id="A0A1C7MYN1"/>
<evidence type="ECO:0000259" key="4">
    <source>
        <dbReference type="PROSITE" id="PS50158"/>
    </source>
</evidence>
<dbReference type="SMART" id="SM00343">
    <property type="entry name" value="ZnF_C2HC"/>
    <property type="match status" value="2"/>
</dbReference>
<dbReference type="Pfam" id="PF00098">
    <property type="entry name" value="zf-CCHC"/>
    <property type="match status" value="1"/>
</dbReference>
<dbReference type="GO" id="GO:0008270">
    <property type="term" value="F:zinc ion binding"/>
    <property type="evidence" value="ECO:0007669"/>
    <property type="project" value="UniProtKB-KW"/>
</dbReference>
<dbReference type="PROSITE" id="PS50158">
    <property type="entry name" value="ZF_CCHC"/>
    <property type="match status" value="1"/>
</dbReference>
<feature type="coiled-coil region" evidence="2">
    <location>
        <begin position="157"/>
        <end position="211"/>
    </location>
</feature>
<keyword evidence="2" id="KW-0175">Coiled coil</keyword>
<evidence type="ECO:0000313" key="6">
    <source>
        <dbReference type="Proteomes" id="UP000093000"/>
    </source>
</evidence>
<feature type="domain" description="CCHC-type" evidence="4">
    <location>
        <begin position="27"/>
        <end position="42"/>
    </location>
</feature>
<dbReference type="Gene3D" id="4.10.60.10">
    <property type="entry name" value="Zinc finger, CCHC-type"/>
    <property type="match status" value="1"/>
</dbReference>
<comment type="caution">
    <text evidence="5">The sequence shown here is derived from an EMBL/GenBank/DDBJ whole genome shotgun (WGS) entry which is preliminary data.</text>
</comment>
<feature type="compositionally biased region" description="Basic and acidic residues" evidence="3">
    <location>
        <begin position="138"/>
        <end position="147"/>
    </location>
</feature>
<dbReference type="GO" id="GO:0003676">
    <property type="term" value="F:nucleic acid binding"/>
    <property type="evidence" value="ECO:0007669"/>
    <property type="project" value="InterPro"/>
</dbReference>
<dbReference type="AlphaFoldDB" id="A0A1C7MYN1"/>
<evidence type="ECO:0000256" key="2">
    <source>
        <dbReference type="SAM" id="Coils"/>
    </source>
</evidence>
<dbReference type="Proteomes" id="UP000093000">
    <property type="component" value="Unassembled WGS sequence"/>
</dbReference>
<dbReference type="OrthoDB" id="2283392at2759"/>
<organism evidence="5 6">
    <name type="scientific">Choanephora cucurbitarum</name>
    <dbReference type="NCBI Taxonomy" id="101091"/>
    <lineage>
        <taxon>Eukaryota</taxon>
        <taxon>Fungi</taxon>
        <taxon>Fungi incertae sedis</taxon>
        <taxon>Mucoromycota</taxon>
        <taxon>Mucoromycotina</taxon>
        <taxon>Mucoromycetes</taxon>
        <taxon>Mucorales</taxon>
        <taxon>Mucorineae</taxon>
        <taxon>Choanephoraceae</taxon>
        <taxon>Choanephoroideae</taxon>
        <taxon>Choanephora</taxon>
    </lineage>
</organism>
<keyword evidence="1" id="KW-0863">Zinc-finger</keyword>
<proteinExistence type="predicted"/>
<reference evidence="5 6" key="1">
    <citation type="submission" date="2016-03" db="EMBL/GenBank/DDBJ databases">
        <title>Choanephora cucurbitarum.</title>
        <authorList>
            <person name="Min B."/>
            <person name="Park H."/>
            <person name="Park J.-H."/>
            <person name="Shin H.-D."/>
            <person name="Choi I.-G."/>
        </authorList>
    </citation>
    <scope>NUCLEOTIDE SEQUENCE [LARGE SCALE GENOMIC DNA]</scope>
    <source>
        <strain evidence="5 6">KUS-F28377</strain>
    </source>
</reference>
<protein>
    <recommendedName>
        <fullName evidence="4">CCHC-type domain-containing protein</fullName>
    </recommendedName>
</protein>
<keyword evidence="6" id="KW-1185">Reference proteome</keyword>
<keyword evidence="1" id="KW-0862">Zinc</keyword>
<feature type="compositionally biased region" description="Acidic residues" evidence="3">
    <location>
        <begin position="102"/>
        <end position="122"/>
    </location>
</feature>
<keyword evidence="1" id="KW-0479">Metal-binding</keyword>